<dbReference type="AlphaFoldDB" id="A0AAJ1Q4Q0"/>
<dbReference type="Gene3D" id="1.10.10.10">
    <property type="entry name" value="Winged helix-like DNA-binding domain superfamily/Winged helix DNA-binding domain"/>
    <property type="match status" value="1"/>
</dbReference>
<evidence type="ECO:0000256" key="1">
    <source>
        <dbReference type="ARBA" id="ARBA00093462"/>
    </source>
</evidence>
<dbReference type="NCBIfam" id="TIGR01446">
    <property type="entry name" value="DnaD_dom"/>
    <property type="match status" value="1"/>
</dbReference>
<dbReference type="Pfam" id="PF07261">
    <property type="entry name" value="DnaB_2"/>
    <property type="match status" value="1"/>
</dbReference>
<comment type="similarity">
    <text evidence="1">Belongs to the DnaB/DnaD family.</text>
</comment>
<evidence type="ECO:0000313" key="5">
    <source>
        <dbReference type="Proteomes" id="UP001229251"/>
    </source>
</evidence>
<dbReference type="InterPro" id="IPR053162">
    <property type="entry name" value="DnaD"/>
</dbReference>
<dbReference type="PANTHER" id="PTHR37293">
    <property type="entry name" value="PHAGE REPLICATION PROTEIN-RELATED"/>
    <property type="match status" value="1"/>
</dbReference>
<reference evidence="4" key="1">
    <citation type="submission" date="2023-05" db="EMBL/GenBank/DDBJ databases">
        <title>Cataloging the Phylogenetic Diversity of Human Bladder Bacteria.</title>
        <authorList>
            <person name="Du J."/>
        </authorList>
    </citation>
    <scope>NUCLEOTIDE SEQUENCE</scope>
    <source>
        <strain evidence="4">UMB1231</strain>
    </source>
</reference>
<dbReference type="Pfam" id="PF21984">
    <property type="entry name" value="DnaD_N"/>
    <property type="match status" value="1"/>
</dbReference>
<dbReference type="InterPro" id="IPR053843">
    <property type="entry name" value="DnaD_N"/>
</dbReference>
<sequence>MSESIYDWMKSGCTIIPNILIQRFAQLKLTSDEFVVVVYLLEHIHNHQSVDTVASIANQLGWSSEKLYANLNSLLDKNYLNIELVSNDQGKKTDHYTLRPLFDYLNDQVHKEQTSSQAIGQQKPSVLQNETKMSQLLQQFEEGFGRGLSSSELDMVNQWINQDKYSVDLIQLALREAMIREAYSFKYIDRILLNWQQNNIKTYEEARAYIQAFDQKSIRSASDYQEPSLKDQNSYQIPIIDWGSS</sequence>
<feature type="domain" description="DnaB/C C-terminal" evidence="2">
    <location>
        <begin position="137"/>
        <end position="210"/>
    </location>
</feature>
<dbReference type="Gene3D" id="1.10.10.630">
    <property type="entry name" value="DnaD domain-like"/>
    <property type="match status" value="1"/>
</dbReference>
<name>A0AAJ1Q4Q0_9LACT</name>
<proteinExistence type="inferred from homology"/>
<dbReference type="InterPro" id="IPR036388">
    <property type="entry name" value="WH-like_DNA-bd_sf"/>
</dbReference>
<evidence type="ECO:0000313" key="4">
    <source>
        <dbReference type="EMBL" id="MDK7186461.1"/>
    </source>
</evidence>
<dbReference type="PANTHER" id="PTHR37293:SF6">
    <property type="entry name" value="DNA REPLICATION PROTEIN DNAD"/>
    <property type="match status" value="1"/>
</dbReference>
<comment type="caution">
    <text evidence="4">The sequence shown here is derived from an EMBL/GenBank/DDBJ whole genome shotgun (WGS) entry which is preliminary data.</text>
</comment>
<dbReference type="InterPro" id="IPR034829">
    <property type="entry name" value="DnaD-like_sf"/>
</dbReference>
<dbReference type="SUPFAM" id="SSF158499">
    <property type="entry name" value="DnaD domain-like"/>
    <property type="match status" value="1"/>
</dbReference>
<evidence type="ECO:0000259" key="3">
    <source>
        <dbReference type="Pfam" id="PF21984"/>
    </source>
</evidence>
<evidence type="ECO:0000259" key="2">
    <source>
        <dbReference type="Pfam" id="PF07261"/>
    </source>
</evidence>
<dbReference type="EMBL" id="JASOOE010000001">
    <property type="protein sequence ID" value="MDK7186461.1"/>
    <property type="molecule type" value="Genomic_DNA"/>
</dbReference>
<dbReference type="Proteomes" id="UP001229251">
    <property type="component" value="Unassembled WGS sequence"/>
</dbReference>
<dbReference type="InterPro" id="IPR006343">
    <property type="entry name" value="DnaB/C_C"/>
</dbReference>
<accession>A0AAJ1Q4Q0</accession>
<dbReference type="RefSeq" id="WP_285065145.1">
    <property type="nucleotide sequence ID" value="NZ_JASOOE010000001.1"/>
</dbReference>
<gene>
    <name evidence="4" type="ORF">QP433_00520</name>
</gene>
<feature type="domain" description="DnaD N-terminal" evidence="3">
    <location>
        <begin position="16"/>
        <end position="114"/>
    </location>
</feature>
<organism evidence="4 5">
    <name type="scientific">Facklamia hominis</name>
    <dbReference type="NCBI Taxonomy" id="178214"/>
    <lineage>
        <taxon>Bacteria</taxon>
        <taxon>Bacillati</taxon>
        <taxon>Bacillota</taxon>
        <taxon>Bacilli</taxon>
        <taxon>Lactobacillales</taxon>
        <taxon>Aerococcaceae</taxon>
        <taxon>Facklamia</taxon>
    </lineage>
</organism>
<protein>
    <submittedName>
        <fullName evidence="4">DnaD domain protein</fullName>
    </submittedName>
</protein>